<reference evidence="6" key="1">
    <citation type="journal article" date="2023" name="Mol. Phylogenet. Evol.">
        <title>Genome-scale phylogeny and comparative genomics of the fungal order Sordariales.</title>
        <authorList>
            <person name="Hensen N."/>
            <person name="Bonometti L."/>
            <person name="Westerberg I."/>
            <person name="Brannstrom I.O."/>
            <person name="Guillou S."/>
            <person name="Cros-Aarteil S."/>
            <person name="Calhoun S."/>
            <person name="Haridas S."/>
            <person name="Kuo A."/>
            <person name="Mondo S."/>
            <person name="Pangilinan J."/>
            <person name="Riley R."/>
            <person name="LaButti K."/>
            <person name="Andreopoulos B."/>
            <person name="Lipzen A."/>
            <person name="Chen C."/>
            <person name="Yan M."/>
            <person name="Daum C."/>
            <person name="Ng V."/>
            <person name="Clum A."/>
            <person name="Steindorff A."/>
            <person name="Ohm R.A."/>
            <person name="Martin F."/>
            <person name="Silar P."/>
            <person name="Natvig D.O."/>
            <person name="Lalanne C."/>
            <person name="Gautier V."/>
            <person name="Ament-Velasquez S.L."/>
            <person name="Kruys A."/>
            <person name="Hutchinson M.I."/>
            <person name="Powell A.J."/>
            <person name="Barry K."/>
            <person name="Miller A.N."/>
            <person name="Grigoriev I.V."/>
            <person name="Debuchy R."/>
            <person name="Gladieux P."/>
            <person name="Hiltunen Thoren M."/>
            <person name="Johannesson H."/>
        </authorList>
    </citation>
    <scope>NUCLEOTIDE SEQUENCE</scope>
    <source>
        <strain evidence="6">CBS 168.71</strain>
    </source>
</reference>
<dbReference type="FunFam" id="3.40.50.720:FF:000526">
    <property type="entry name" value="D-mandelate dehydrogenase, putative"/>
    <property type="match status" value="1"/>
</dbReference>
<evidence type="ECO:0000313" key="7">
    <source>
        <dbReference type="Proteomes" id="UP001278766"/>
    </source>
</evidence>
<dbReference type="PROSITE" id="PS00671">
    <property type="entry name" value="D_2_HYDROXYACID_DH_3"/>
    <property type="match status" value="1"/>
</dbReference>
<dbReference type="GO" id="GO:0030267">
    <property type="term" value="F:glyoxylate reductase (NADPH) activity"/>
    <property type="evidence" value="ECO:0007669"/>
    <property type="project" value="TreeGrafter"/>
</dbReference>
<comment type="similarity">
    <text evidence="2">Belongs to the D-isomer specific 2-hydroxyacid dehydrogenase family.</text>
</comment>
<organism evidence="6 7">
    <name type="scientific">Chaetomium fimeti</name>
    <dbReference type="NCBI Taxonomy" id="1854472"/>
    <lineage>
        <taxon>Eukaryota</taxon>
        <taxon>Fungi</taxon>
        <taxon>Dikarya</taxon>
        <taxon>Ascomycota</taxon>
        <taxon>Pezizomycotina</taxon>
        <taxon>Sordariomycetes</taxon>
        <taxon>Sordariomycetidae</taxon>
        <taxon>Sordariales</taxon>
        <taxon>Chaetomiaceae</taxon>
        <taxon>Chaetomium</taxon>
    </lineage>
</organism>
<dbReference type="CDD" id="cd12168">
    <property type="entry name" value="Mand_dh_like"/>
    <property type="match status" value="1"/>
</dbReference>
<feature type="domain" description="D-isomer specific 2-hydroxyacid dehydrogenase NAD-binding" evidence="5">
    <location>
        <begin position="218"/>
        <end position="365"/>
    </location>
</feature>
<dbReference type="EMBL" id="JAUEPN010000003">
    <property type="protein sequence ID" value="KAK3297246.1"/>
    <property type="molecule type" value="Genomic_DNA"/>
</dbReference>
<evidence type="ECO:0000256" key="3">
    <source>
        <dbReference type="SAM" id="MobiDB-lite"/>
    </source>
</evidence>
<evidence type="ECO:0000256" key="2">
    <source>
        <dbReference type="RuleBase" id="RU003719"/>
    </source>
</evidence>
<comment type="caution">
    <text evidence="6">The sequence shown here is derived from an EMBL/GenBank/DDBJ whole genome shotgun (WGS) entry which is preliminary data.</text>
</comment>
<protein>
    <submittedName>
        <fullName evidence="6">D-isomer specific 2-hydroxyacid dehydrogenase</fullName>
    </submittedName>
</protein>
<dbReference type="InterPro" id="IPR050223">
    <property type="entry name" value="D-isomer_2-hydroxyacid_DH"/>
</dbReference>
<dbReference type="InterPro" id="IPR006140">
    <property type="entry name" value="D-isomer_DH_NAD-bd"/>
</dbReference>
<name>A0AAE0HKE3_9PEZI</name>
<dbReference type="GO" id="GO:0051287">
    <property type="term" value="F:NAD binding"/>
    <property type="evidence" value="ECO:0007669"/>
    <property type="project" value="InterPro"/>
</dbReference>
<evidence type="ECO:0000313" key="6">
    <source>
        <dbReference type="EMBL" id="KAK3297246.1"/>
    </source>
</evidence>
<dbReference type="InterPro" id="IPR006139">
    <property type="entry name" value="D-isomer_2_OHA_DH_cat_dom"/>
</dbReference>
<dbReference type="RefSeq" id="XP_062660760.1">
    <property type="nucleotide sequence ID" value="XM_062797956.1"/>
</dbReference>
<dbReference type="SUPFAM" id="SSF51735">
    <property type="entry name" value="NAD(P)-binding Rossmann-fold domains"/>
    <property type="match status" value="1"/>
</dbReference>
<accession>A0AAE0HKE3</accession>
<dbReference type="GO" id="GO:0016618">
    <property type="term" value="F:hydroxypyruvate reductase [NAD(P)H] activity"/>
    <property type="evidence" value="ECO:0007669"/>
    <property type="project" value="TreeGrafter"/>
</dbReference>
<evidence type="ECO:0000259" key="4">
    <source>
        <dbReference type="Pfam" id="PF00389"/>
    </source>
</evidence>
<dbReference type="Pfam" id="PF00389">
    <property type="entry name" value="2-Hacid_dh"/>
    <property type="match status" value="1"/>
</dbReference>
<dbReference type="Proteomes" id="UP001278766">
    <property type="component" value="Unassembled WGS sequence"/>
</dbReference>
<dbReference type="Pfam" id="PF02826">
    <property type="entry name" value="2-Hacid_dh_C"/>
    <property type="match status" value="1"/>
</dbReference>
<dbReference type="GO" id="GO:0005829">
    <property type="term" value="C:cytosol"/>
    <property type="evidence" value="ECO:0007669"/>
    <property type="project" value="TreeGrafter"/>
</dbReference>
<keyword evidence="7" id="KW-1185">Reference proteome</keyword>
<dbReference type="GeneID" id="87834904"/>
<dbReference type="AlphaFoldDB" id="A0AAE0HKE3"/>
<feature type="region of interest" description="Disordered" evidence="3">
    <location>
        <begin position="1"/>
        <end position="56"/>
    </location>
</feature>
<dbReference type="Gene3D" id="3.40.50.720">
    <property type="entry name" value="NAD(P)-binding Rossmann-like Domain"/>
    <property type="match status" value="2"/>
</dbReference>
<evidence type="ECO:0000259" key="5">
    <source>
        <dbReference type="Pfam" id="PF02826"/>
    </source>
</evidence>
<sequence length="436" mass="46375">MAEPVNTPMPPSTPVPASTPRSMSPAPPVPNLSPNATMSAMSRMFPPPATGRATPKRPVVLHIGDPIKYNPGTYAEFSTEFEVIRPDAAERERSEFIRALKERRWGDFSAIFRPFWGTGGEMGRWDAELIGLLPDTVKVFASAGAGFDWVDTELLGEKGIIYCNSGLAAAEAVADFAVAMIISTFRHLPWCMTAATFPPPSPLSTDPAHTDARAREAFQTCHARATAASHNPRGHVLGLIGFGNIGQQIAAKLGNPAFGMRIAYHDVVRKPAALENSLHATFQPTLDALLQASDCVVLATPASPDGRPLVTASTLARFRPGARFVNVARGSLVDEDALADALETGHLAAAALDVHANEPRVHPRLVRLATRLPAFDGEAGGETPPPGSGRVMLTCHNAGGTVETHVGFEELSMRNILAVLRGGEAVTAVNMGVLKR</sequence>
<dbReference type="PANTHER" id="PTHR10996:SF281">
    <property type="entry name" value="D-ISOMER SPECIFIC 2-HYDROXYACID DEHYDROGENASE NAD-BINDING DOMAIN-CONTAINING PROTEIN-RELATED"/>
    <property type="match status" value="1"/>
</dbReference>
<reference evidence="6" key="2">
    <citation type="submission" date="2023-06" db="EMBL/GenBank/DDBJ databases">
        <authorList>
            <consortium name="Lawrence Berkeley National Laboratory"/>
            <person name="Haridas S."/>
            <person name="Hensen N."/>
            <person name="Bonometti L."/>
            <person name="Westerberg I."/>
            <person name="Brannstrom I.O."/>
            <person name="Guillou S."/>
            <person name="Cros-Aarteil S."/>
            <person name="Calhoun S."/>
            <person name="Kuo A."/>
            <person name="Mondo S."/>
            <person name="Pangilinan J."/>
            <person name="Riley R."/>
            <person name="Labutti K."/>
            <person name="Andreopoulos B."/>
            <person name="Lipzen A."/>
            <person name="Chen C."/>
            <person name="Yanf M."/>
            <person name="Daum C."/>
            <person name="Ng V."/>
            <person name="Clum A."/>
            <person name="Steindorff A."/>
            <person name="Ohm R."/>
            <person name="Martin F."/>
            <person name="Silar P."/>
            <person name="Natvig D."/>
            <person name="Lalanne C."/>
            <person name="Gautier V."/>
            <person name="Ament-Velasquez S.L."/>
            <person name="Kruys A."/>
            <person name="Hutchinson M.I."/>
            <person name="Powell A.J."/>
            <person name="Barry K."/>
            <person name="Miller A.N."/>
            <person name="Grigoriev I.V."/>
            <person name="Debuchy R."/>
            <person name="Gladieux P."/>
            <person name="Thoren M.H."/>
            <person name="Johannesson H."/>
        </authorList>
    </citation>
    <scope>NUCLEOTIDE SEQUENCE</scope>
    <source>
        <strain evidence="6">CBS 168.71</strain>
    </source>
</reference>
<dbReference type="PANTHER" id="PTHR10996">
    <property type="entry name" value="2-HYDROXYACID DEHYDROGENASE-RELATED"/>
    <property type="match status" value="1"/>
</dbReference>
<gene>
    <name evidence="6" type="ORF">B0H64DRAFT_121465</name>
</gene>
<feature type="domain" description="D-isomer specific 2-hydroxyacid dehydrogenase catalytic" evidence="4">
    <location>
        <begin position="125"/>
        <end position="430"/>
    </location>
</feature>
<evidence type="ECO:0000256" key="1">
    <source>
        <dbReference type="ARBA" id="ARBA00023002"/>
    </source>
</evidence>
<keyword evidence="1 2" id="KW-0560">Oxidoreductase</keyword>
<dbReference type="InterPro" id="IPR036291">
    <property type="entry name" value="NAD(P)-bd_dom_sf"/>
</dbReference>
<dbReference type="InterPro" id="IPR029753">
    <property type="entry name" value="D-isomer_DH_CS"/>
</dbReference>
<dbReference type="SUPFAM" id="SSF52283">
    <property type="entry name" value="Formate/glycerate dehydrogenase catalytic domain-like"/>
    <property type="match status" value="1"/>
</dbReference>
<proteinExistence type="inferred from homology"/>